<feature type="domain" description="Ion transport" evidence="13">
    <location>
        <begin position="397"/>
        <end position="595"/>
    </location>
</feature>
<evidence type="ECO:0000313" key="16">
    <source>
        <dbReference type="Proteomes" id="UP001497525"/>
    </source>
</evidence>
<dbReference type="InterPro" id="IPR003131">
    <property type="entry name" value="T1-type_BTB"/>
</dbReference>
<evidence type="ECO:0000256" key="3">
    <source>
        <dbReference type="ARBA" id="ARBA00022538"/>
    </source>
</evidence>
<keyword evidence="2" id="KW-0813">Transport</keyword>
<dbReference type="Pfam" id="PF02214">
    <property type="entry name" value="BTB_2"/>
    <property type="match status" value="1"/>
</dbReference>
<protein>
    <submittedName>
        <fullName evidence="15">Uncharacterized protein</fullName>
    </submittedName>
</protein>
<feature type="transmembrane region" description="Helical" evidence="12">
    <location>
        <begin position="427"/>
        <end position="444"/>
    </location>
</feature>
<dbReference type="InterPro" id="IPR027359">
    <property type="entry name" value="Volt_channel_dom_sf"/>
</dbReference>
<dbReference type="PRINTS" id="PR00169">
    <property type="entry name" value="KCHANNEL"/>
</dbReference>
<evidence type="ECO:0000256" key="7">
    <source>
        <dbReference type="ARBA" id="ARBA00022958"/>
    </source>
</evidence>
<evidence type="ECO:0000256" key="4">
    <source>
        <dbReference type="ARBA" id="ARBA00022692"/>
    </source>
</evidence>
<evidence type="ECO:0000256" key="11">
    <source>
        <dbReference type="ARBA" id="ARBA00023303"/>
    </source>
</evidence>
<keyword evidence="9" id="KW-0406">Ion transport</keyword>
<comment type="subcellular location">
    <subcellularLocation>
        <location evidence="1">Membrane</location>
        <topology evidence="1">Multi-pass membrane protein</topology>
    </subcellularLocation>
</comment>
<evidence type="ECO:0000256" key="10">
    <source>
        <dbReference type="ARBA" id="ARBA00023136"/>
    </source>
</evidence>
<keyword evidence="4 12" id="KW-0812">Transmembrane</keyword>
<sequence length="664" mass="75889">MPISVPVGQQDIQLRRNVTSLGRSHSVSELTSSVHLPEHSASNQSSHALVLADEPATNSSNSNPVSLIGSSEVSPACRQLLHHSHISDYKPSQWKTQNVHREKPEFMKYDQLNRISSHPPNPPILIRFNISGERFIVTHSTLQNDTHVYRKIVEKAMWLSNEQEYYIERDPTIFRCVHNYLRLGELHLPMGMCGTLVEKELEEYDIMLGLSKQRCCLGQFLETKCKLKSLQEFENGVKESSVKPDTLLKSKGWQAFREAAWMVINSAPDWTKPELSKCLLNSSIEPNENSRSGQNHKEIDESLPAADERSNKNVHSHATPFWSYHHDSSYKQTRRIRLFRGLYLIVETPIALAAVLLYTLSTVEQFRNPLINGTSDAIREASPVYYGQLTALTIPKRWILIVDIIFAVVFTLDMVARILFCPKFKMWLSSIFTFTDLISLIPYYCELVLYVVVFTNTYRTTTIWIINYMKMLENLRGLKLLVVFRPVRALRWYTGTYVLLYTVRNTLLDVGIVNIIILTAGLFFGAAVYYVDSNFPNIPKALYWAVITFYAVGYGDMTASTTAGYSISVICVLLGGLLLSYMIPILVDRFLLYYNHSQQLHMLADVQRIARLKVMQRDLSNRFRDPTAGLALDAQHSPHMERKKKVKIHRHRVSDLGVGSYSIS</sequence>
<name>A0AAV2TH04_CALDB</name>
<dbReference type="GO" id="GO:0001508">
    <property type="term" value="P:action potential"/>
    <property type="evidence" value="ECO:0007669"/>
    <property type="project" value="TreeGrafter"/>
</dbReference>
<keyword evidence="3" id="KW-0633">Potassium transport</keyword>
<dbReference type="PANTHER" id="PTHR11537:SF254">
    <property type="entry name" value="POTASSIUM VOLTAGE-GATED CHANNEL PROTEIN SHAB"/>
    <property type="match status" value="1"/>
</dbReference>
<dbReference type="GO" id="GO:0008076">
    <property type="term" value="C:voltage-gated potassium channel complex"/>
    <property type="evidence" value="ECO:0007669"/>
    <property type="project" value="InterPro"/>
</dbReference>
<evidence type="ECO:0000256" key="6">
    <source>
        <dbReference type="ARBA" id="ARBA00022882"/>
    </source>
</evidence>
<evidence type="ECO:0000313" key="15">
    <source>
        <dbReference type="EMBL" id="CAL5135374.1"/>
    </source>
</evidence>
<proteinExistence type="predicted"/>
<dbReference type="PANTHER" id="PTHR11537">
    <property type="entry name" value="VOLTAGE-GATED POTASSIUM CHANNEL"/>
    <property type="match status" value="1"/>
</dbReference>
<evidence type="ECO:0000259" key="14">
    <source>
        <dbReference type="Pfam" id="PF02214"/>
    </source>
</evidence>
<comment type="caution">
    <text evidence="15">The sequence shown here is derived from an EMBL/GenBank/DDBJ whole genome shotgun (WGS) entry which is preliminary data.</text>
</comment>
<evidence type="ECO:0000256" key="2">
    <source>
        <dbReference type="ARBA" id="ARBA00022448"/>
    </source>
</evidence>
<dbReference type="EMBL" id="CAXLJL010000267">
    <property type="protein sequence ID" value="CAL5135374.1"/>
    <property type="molecule type" value="Genomic_DNA"/>
</dbReference>
<feature type="domain" description="Potassium channel tetramerisation-type BTB" evidence="14">
    <location>
        <begin position="126"/>
        <end position="207"/>
    </location>
</feature>
<evidence type="ECO:0000256" key="9">
    <source>
        <dbReference type="ARBA" id="ARBA00023065"/>
    </source>
</evidence>
<evidence type="ECO:0000256" key="8">
    <source>
        <dbReference type="ARBA" id="ARBA00022989"/>
    </source>
</evidence>
<evidence type="ECO:0000259" key="13">
    <source>
        <dbReference type="Pfam" id="PF00520"/>
    </source>
</evidence>
<organism evidence="15 16">
    <name type="scientific">Calicophoron daubneyi</name>
    <name type="common">Rumen fluke</name>
    <name type="synonym">Paramphistomum daubneyi</name>
    <dbReference type="NCBI Taxonomy" id="300641"/>
    <lineage>
        <taxon>Eukaryota</taxon>
        <taxon>Metazoa</taxon>
        <taxon>Spiralia</taxon>
        <taxon>Lophotrochozoa</taxon>
        <taxon>Platyhelminthes</taxon>
        <taxon>Trematoda</taxon>
        <taxon>Digenea</taxon>
        <taxon>Plagiorchiida</taxon>
        <taxon>Pronocephalata</taxon>
        <taxon>Paramphistomoidea</taxon>
        <taxon>Paramphistomidae</taxon>
        <taxon>Calicophoron</taxon>
    </lineage>
</organism>
<feature type="transmembrane region" description="Helical" evidence="12">
    <location>
        <begin position="565"/>
        <end position="587"/>
    </location>
</feature>
<dbReference type="InterPro" id="IPR011333">
    <property type="entry name" value="SKP1/BTB/POZ_sf"/>
</dbReference>
<dbReference type="InterPro" id="IPR005821">
    <property type="entry name" value="Ion_trans_dom"/>
</dbReference>
<keyword evidence="7" id="KW-0630">Potassium</keyword>
<dbReference type="CDD" id="cd18317">
    <property type="entry name" value="BTB_POZ_Kv"/>
    <property type="match status" value="1"/>
</dbReference>
<keyword evidence="11" id="KW-0407">Ion channel</keyword>
<feature type="transmembrane region" description="Helical" evidence="12">
    <location>
        <begin position="512"/>
        <end position="530"/>
    </location>
</feature>
<reference evidence="15" key="1">
    <citation type="submission" date="2024-06" db="EMBL/GenBank/DDBJ databases">
        <authorList>
            <person name="Liu X."/>
            <person name="Lenzi L."/>
            <person name="Haldenby T S."/>
            <person name="Uol C."/>
        </authorList>
    </citation>
    <scope>NUCLEOTIDE SEQUENCE</scope>
</reference>
<evidence type="ECO:0000256" key="5">
    <source>
        <dbReference type="ARBA" id="ARBA00022826"/>
    </source>
</evidence>
<dbReference type="Gene3D" id="1.20.120.350">
    <property type="entry name" value="Voltage-gated potassium channels. Chain C"/>
    <property type="match status" value="1"/>
</dbReference>
<keyword evidence="8 12" id="KW-1133">Transmembrane helix</keyword>
<dbReference type="SUPFAM" id="SSF54695">
    <property type="entry name" value="POZ domain"/>
    <property type="match status" value="1"/>
</dbReference>
<dbReference type="Proteomes" id="UP001497525">
    <property type="component" value="Unassembled WGS sequence"/>
</dbReference>
<dbReference type="Gene3D" id="1.10.287.70">
    <property type="match status" value="1"/>
</dbReference>
<evidence type="ECO:0000256" key="12">
    <source>
        <dbReference type="SAM" id="Phobius"/>
    </source>
</evidence>
<feature type="transmembrane region" description="Helical" evidence="12">
    <location>
        <begin position="542"/>
        <end position="559"/>
    </location>
</feature>
<feature type="transmembrane region" description="Helical" evidence="12">
    <location>
        <begin position="398"/>
        <end position="420"/>
    </location>
</feature>
<dbReference type="InterPro" id="IPR028325">
    <property type="entry name" value="VG_K_chnl"/>
</dbReference>
<feature type="transmembrane region" description="Helical" evidence="12">
    <location>
        <begin position="341"/>
        <end position="360"/>
    </location>
</feature>
<keyword evidence="5" id="KW-0631">Potassium channel</keyword>
<gene>
    <name evidence="15" type="ORF">CDAUBV1_LOCUS9524</name>
</gene>
<dbReference type="Gene3D" id="3.30.710.10">
    <property type="entry name" value="Potassium Channel Kv1.1, Chain A"/>
    <property type="match status" value="1"/>
</dbReference>
<dbReference type="Pfam" id="PF00520">
    <property type="entry name" value="Ion_trans"/>
    <property type="match status" value="1"/>
</dbReference>
<dbReference type="SUPFAM" id="SSF81324">
    <property type="entry name" value="Voltage-gated potassium channels"/>
    <property type="match status" value="1"/>
</dbReference>
<evidence type="ECO:0000256" key="1">
    <source>
        <dbReference type="ARBA" id="ARBA00004141"/>
    </source>
</evidence>
<dbReference type="AlphaFoldDB" id="A0AAV2TH04"/>
<accession>A0AAV2TH04</accession>
<keyword evidence="6" id="KW-0851">Voltage-gated channel</keyword>
<keyword evidence="10 12" id="KW-0472">Membrane</keyword>
<dbReference type="GO" id="GO:0005249">
    <property type="term" value="F:voltage-gated potassium channel activity"/>
    <property type="evidence" value="ECO:0007669"/>
    <property type="project" value="InterPro"/>
</dbReference>
<dbReference type="GO" id="GO:0051260">
    <property type="term" value="P:protein homooligomerization"/>
    <property type="evidence" value="ECO:0007669"/>
    <property type="project" value="InterPro"/>
</dbReference>